<dbReference type="EMBL" id="FNKY01000001">
    <property type="protein sequence ID" value="SDQ55263.1"/>
    <property type="molecule type" value="Genomic_DNA"/>
</dbReference>
<evidence type="ECO:0000313" key="1">
    <source>
        <dbReference type="EMBL" id="SDQ55263.1"/>
    </source>
</evidence>
<comment type="caution">
    <text evidence="1">The sequence shown here is derived from an EMBL/GenBank/DDBJ whole genome shotgun (WGS) entry which is preliminary data.</text>
</comment>
<protein>
    <submittedName>
        <fullName evidence="1">Uncharacterized protein</fullName>
    </submittedName>
</protein>
<organism evidence="1 2">
    <name type="scientific">Nitrosospira multiformis</name>
    <dbReference type="NCBI Taxonomy" id="1231"/>
    <lineage>
        <taxon>Bacteria</taxon>
        <taxon>Pseudomonadati</taxon>
        <taxon>Pseudomonadota</taxon>
        <taxon>Betaproteobacteria</taxon>
        <taxon>Nitrosomonadales</taxon>
        <taxon>Nitrosomonadaceae</taxon>
        <taxon>Nitrosospira</taxon>
    </lineage>
</organism>
<keyword evidence="2" id="KW-1185">Reference proteome</keyword>
<gene>
    <name evidence="1" type="ORF">SAMN05216402_1289</name>
</gene>
<proteinExistence type="predicted"/>
<accession>A0ABY0TB07</accession>
<dbReference type="Proteomes" id="UP000183471">
    <property type="component" value="Unassembled WGS sequence"/>
</dbReference>
<evidence type="ECO:0000313" key="2">
    <source>
        <dbReference type="Proteomes" id="UP000183471"/>
    </source>
</evidence>
<sequence length="112" mass="13215">MPLKNRGFYQNSFRSPRLVLPPHIHDTHRVPRGVDVERGGSSPRRDDQICRVFVSLYGGEPMARKLITLLQHLPQHCYRQQHHKDGKQAILTFFFHYKFTHFLFQLLCADFA</sequence>
<name>A0ABY0TB07_9PROT</name>
<reference evidence="1 2" key="1">
    <citation type="submission" date="2016-10" db="EMBL/GenBank/DDBJ databases">
        <authorList>
            <person name="Varghese N."/>
            <person name="Submissions S."/>
        </authorList>
    </citation>
    <scope>NUCLEOTIDE SEQUENCE [LARGE SCALE GENOMIC DNA]</scope>
    <source>
        <strain evidence="1 2">Nl1</strain>
    </source>
</reference>